<reference evidence="1 2" key="1">
    <citation type="submission" date="2020-08" db="EMBL/GenBank/DDBJ databases">
        <title>Genomic Encyclopedia of Type Strains, Phase IV (KMG-IV): sequencing the most valuable type-strain genomes for metagenomic binning, comparative biology and taxonomic classification.</title>
        <authorList>
            <person name="Goeker M."/>
        </authorList>
    </citation>
    <scope>NUCLEOTIDE SEQUENCE [LARGE SCALE GENOMIC DNA]</scope>
    <source>
        <strain evidence="1 2">DSM 2163</strain>
    </source>
</reference>
<dbReference type="Proteomes" id="UP000583454">
    <property type="component" value="Unassembled WGS sequence"/>
</dbReference>
<organism evidence="1 2">
    <name type="scientific">Methylorubrum rhodinum</name>
    <dbReference type="NCBI Taxonomy" id="29428"/>
    <lineage>
        <taxon>Bacteria</taxon>
        <taxon>Pseudomonadati</taxon>
        <taxon>Pseudomonadota</taxon>
        <taxon>Alphaproteobacteria</taxon>
        <taxon>Hyphomicrobiales</taxon>
        <taxon>Methylobacteriaceae</taxon>
        <taxon>Methylorubrum</taxon>
    </lineage>
</organism>
<proteinExistence type="predicted"/>
<dbReference type="AlphaFoldDB" id="A0A840ZT74"/>
<comment type="caution">
    <text evidence="1">The sequence shown here is derived from an EMBL/GenBank/DDBJ whole genome shotgun (WGS) entry which is preliminary data.</text>
</comment>
<sequence>MSHAELERHLSLGEAERLESALMAFDRLIAGTPPNPAELAGAPVLNAWHRTQVPILEPALVGWVESHPQLPGSRRVVTSRLLVLDETAGWARTVSRLYRLMAPSTCGKS</sequence>
<dbReference type="EMBL" id="JACHOP010000043">
    <property type="protein sequence ID" value="MBB5760314.1"/>
    <property type="molecule type" value="Genomic_DNA"/>
</dbReference>
<dbReference type="Pfam" id="PF20339">
    <property type="entry name" value="DUF6634"/>
    <property type="match status" value="1"/>
</dbReference>
<evidence type="ECO:0000313" key="1">
    <source>
        <dbReference type="EMBL" id="MBB5760314.1"/>
    </source>
</evidence>
<evidence type="ECO:0000313" key="2">
    <source>
        <dbReference type="Proteomes" id="UP000583454"/>
    </source>
</evidence>
<accession>A0A840ZT74</accession>
<name>A0A840ZT74_9HYPH</name>
<gene>
    <name evidence="1" type="ORF">HNR00_005063</name>
</gene>
<dbReference type="RefSeq" id="WP_183574155.1">
    <property type="nucleotide sequence ID" value="NZ_JACHOP010000043.1"/>
</dbReference>
<keyword evidence="2" id="KW-1185">Reference proteome</keyword>
<dbReference type="InterPro" id="IPR046574">
    <property type="entry name" value="DUF6634"/>
</dbReference>
<protein>
    <submittedName>
        <fullName evidence="1">Uncharacterized protein</fullName>
    </submittedName>
</protein>